<reference evidence="2 3" key="1">
    <citation type="submission" date="2020-08" db="EMBL/GenBank/DDBJ databases">
        <title>Acidobacteriota in marine sediments use diverse sulfur dissimilation pathways.</title>
        <authorList>
            <person name="Wasmund K."/>
        </authorList>
    </citation>
    <scope>NUCLEOTIDE SEQUENCE [LARGE SCALE GENOMIC DNA]</scope>
    <source>
        <strain evidence="2">MAG AM4</strain>
    </source>
</reference>
<sequence length="196" mass="20927">MLRRALVIAAVFGFCCAAVLMAGAPDYFGDAGKSSWKSEDEGLQVRLGITLYPQGLVKAFDAPERPARPVLLETDSVVPEQIFGVYVVFSGCSEGADGNCDTTVVYEIVLPDGTVAVRQDSLPVWQRPAPAPEMPQLSEGVWVTSADAADPAGAHVVRATVTDHVAGKTIVLERTLVLEHDVASAIRAQAYRSTRE</sequence>
<organism evidence="2 3">
    <name type="scientific">Candidatus Polarisedimenticola svalbardensis</name>
    <dbReference type="NCBI Taxonomy" id="2886004"/>
    <lineage>
        <taxon>Bacteria</taxon>
        <taxon>Pseudomonadati</taxon>
        <taxon>Acidobacteriota</taxon>
        <taxon>Candidatus Polarisedimenticolia</taxon>
        <taxon>Candidatus Polarisedimenticolales</taxon>
        <taxon>Candidatus Polarisedimenticolaceae</taxon>
        <taxon>Candidatus Polarisedimenticola</taxon>
    </lineage>
</organism>
<dbReference type="Proteomes" id="UP000648239">
    <property type="component" value="Unassembled WGS sequence"/>
</dbReference>
<dbReference type="AlphaFoldDB" id="A0A8J7CCF2"/>
<feature type="chain" id="PRO_5035276319" evidence="1">
    <location>
        <begin position="18"/>
        <end position="196"/>
    </location>
</feature>
<feature type="signal peptide" evidence="1">
    <location>
        <begin position="1"/>
        <end position="17"/>
    </location>
</feature>
<name>A0A8J7CCF2_9BACT</name>
<keyword evidence="1" id="KW-0732">Signal</keyword>
<gene>
    <name evidence="2" type="ORF">IFK94_04395</name>
</gene>
<proteinExistence type="predicted"/>
<evidence type="ECO:0000313" key="3">
    <source>
        <dbReference type="Proteomes" id="UP000648239"/>
    </source>
</evidence>
<evidence type="ECO:0000313" key="2">
    <source>
        <dbReference type="EMBL" id="MBD3867347.1"/>
    </source>
</evidence>
<accession>A0A8J7CCF2</accession>
<comment type="caution">
    <text evidence="2">The sequence shown here is derived from an EMBL/GenBank/DDBJ whole genome shotgun (WGS) entry which is preliminary data.</text>
</comment>
<dbReference type="EMBL" id="JACXWD010000009">
    <property type="protein sequence ID" value="MBD3867347.1"/>
    <property type="molecule type" value="Genomic_DNA"/>
</dbReference>
<evidence type="ECO:0000256" key="1">
    <source>
        <dbReference type="SAM" id="SignalP"/>
    </source>
</evidence>
<protein>
    <submittedName>
        <fullName evidence="2">Uncharacterized protein</fullName>
    </submittedName>
</protein>